<name>A0A7K0K4B7_9ACTO</name>
<dbReference type="SUPFAM" id="SSF51261">
    <property type="entry name" value="Duplicated hybrid motif"/>
    <property type="match status" value="1"/>
</dbReference>
<evidence type="ECO:0000259" key="1">
    <source>
        <dbReference type="Pfam" id="PF01551"/>
    </source>
</evidence>
<dbReference type="Proteomes" id="UP000442535">
    <property type="component" value="Unassembled WGS sequence"/>
</dbReference>
<dbReference type="Gene3D" id="2.70.70.10">
    <property type="entry name" value="Glucose Permease (Domain IIA)"/>
    <property type="match status" value="1"/>
</dbReference>
<dbReference type="CDD" id="cd12797">
    <property type="entry name" value="M23_peptidase"/>
    <property type="match status" value="1"/>
</dbReference>
<proteinExistence type="predicted"/>
<feature type="domain" description="M23ase beta-sheet core" evidence="1">
    <location>
        <begin position="1"/>
        <end position="82"/>
    </location>
</feature>
<protein>
    <submittedName>
        <fullName evidence="2">M23 family metallopeptidase</fullName>
    </submittedName>
</protein>
<dbReference type="AlphaFoldDB" id="A0A7K0K4B7"/>
<dbReference type="InterPro" id="IPR011055">
    <property type="entry name" value="Dup_hybrid_motif"/>
</dbReference>
<evidence type="ECO:0000313" key="2">
    <source>
        <dbReference type="EMBL" id="MST50258.1"/>
    </source>
</evidence>
<comment type="caution">
    <text evidence="2">The sequence shown here is derived from an EMBL/GenBank/DDBJ whole genome shotgun (WGS) entry which is preliminary data.</text>
</comment>
<evidence type="ECO:0000313" key="3">
    <source>
        <dbReference type="Proteomes" id="UP000442535"/>
    </source>
</evidence>
<accession>A0A7K0K4B7</accession>
<organism evidence="2 3">
    <name type="scientific">Mobiluncus porci</name>
    <dbReference type="NCBI Taxonomy" id="2652278"/>
    <lineage>
        <taxon>Bacteria</taxon>
        <taxon>Bacillati</taxon>
        <taxon>Actinomycetota</taxon>
        <taxon>Actinomycetes</taxon>
        <taxon>Actinomycetales</taxon>
        <taxon>Actinomycetaceae</taxon>
        <taxon>Mobiluncus</taxon>
    </lineage>
</organism>
<gene>
    <name evidence="2" type="ORF">FYJ63_08455</name>
</gene>
<sequence length="104" mass="11201">MDIRVTPGETVYAATDATVLFAGELAGRPLVSLQDSSGRRYTYEPVEPSVKVGDEVFRADAIGTALGGHFAGDDRLHFGVKDGPEGYVDPLKLLGGRIRLWPIK</sequence>
<dbReference type="InterPro" id="IPR016047">
    <property type="entry name" value="M23ase_b-sheet_dom"/>
</dbReference>
<reference evidence="2 3" key="1">
    <citation type="submission" date="2019-08" db="EMBL/GenBank/DDBJ databases">
        <title>In-depth cultivation of the pig gut microbiome towards novel bacterial diversity and tailored functional studies.</title>
        <authorList>
            <person name="Wylensek D."/>
            <person name="Hitch T.C.A."/>
            <person name="Clavel T."/>
        </authorList>
    </citation>
    <scope>NUCLEOTIDE SEQUENCE [LARGE SCALE GENOMIC DNA]</scope>
    <source>
        <strain evidence="2 3">RF-GAM-744-WT-7</strain>
    </source>
</reference>
<dbReference type="Pfam" id="PF01551">
    <property type="entry name" value="Peptidase_M23"/>
    <property type="match status" value="1"/>
</dbReference>
<keyword evidence="3" id="KW-1185">Reference proteome</keyword>
<dbReference type="EMBL" id="VUMY01000015">
    <property type="protein sequence ID" value="MST50258.1"/>
    <property type="molecule type" value="Genomic_DNA"/>
</dbReference>